<reference evidence="2" key="1">
    <citation type="journal article" date="2020" name="Stud. Mycol.">
        <title>101 Dothideomycetes genomes: a test case for predicting lifestyles and emergence of pathogens.</title>
        <authorList>
            <person name="Haridas S."/>
            <person name="Albert R."/>
            <person name="Binder M."/>
            <person name="Bloem J."/>
            <person name="Labutti K."/>
            <person name="Salamov A."/>
            <person name="Andreopoulos B."/>
            <person name="Baker S."/>
            <person name="Barry K."/>
            <person name="Bills G."/>
            <person name="Bluhm B."/>
            <person name="Cannon C."/>
            <person name="Castanera R."/>
            <person name="Culley D."/>
            <person name="Daum C."/>
            <person name="Ezra D."/>
            <person name="Gonzalez J."/>
            <person name="Henrissat B."/>
            <person name="Kuo A."/>
            <person name="Liang C."/>
            <person name="Lipzen A."/>
            <person name="Lutzoni F."/>
            <person name="Magnuson J."/>
            <person name="Mondo S."/>
            <person name="Nolan M."/>
            <person name="Ohm R."/>
            <person name="Pangilinan J."/>
            <person name="Park H.-J."/>
            <person name="Ramirez L."/>
            <person name="Alfaro M."/>
            <person name="Sun H."/>
            <person name="Tritt A."/>
            <person name="Yoshinaga Y."/>
            <person name="Zwiers L.-H."/>
            <person name="Turgeon B."/>
            <person name="Goodwin S."/>
            <person name="Spatafora J."/>
            <person name="Crous P."/>
            <person name="Grigoriev I."/>
        </authorList>
    </citation>
    <scope>NUCLEOTIDE SEQUENCE</scope>
    <source>
        <strain evidence="2">CBS 473.64</strain>
    </source>
</reference>
<gene>
    <name evidence="2" type="ORF">P280DRAFT_468167</name>
</gene>
<protein>
    <submittedName>
        <fullName evidence="2">Uncharacterized protein</fullName>
    </submittedName>
</protein>
<proteinExistence type="predicted"/>
<dbReference type="PANTHER" id="PTHR40788:SF2">
    <property type="entry name" value="CLR5 DOMAIN-CONTAINING PROTEIN"/>
    <property type="match status" value="1"/>
</dbReference>
<sequence>MILQASSVLPQRRGVPELSPTPNGNNVSTSSNHQPIFKLNPRNLKVFRALFYTPSVTATPGEVPWTSFLQAMKAVGFEPQKLYGSVWQFSPSGLDVEKSIQFHEPHPSGKLPYMTARRIGRRLNRAYGWASEMFVPNP</sequence>
<name>A0A6A6S810_9PLEO</name>
<evidence type="ECO:0000313" key="2">
    <source>
        <dbReference type="EMBL" id="KAF2642863.1"/>
    </source>
</evidence>
<dbReference type="EMBL" id="MU006781">
    <property type="protein sequence ID" value="KAF2642863.1"/>
    <property type="molecule type" value="Genomic_DNA"/>
</dbReference>
<dbReference type="AlphaFoldDB" id="A0A6A6S810"/>
<feature type="region of interest" description="Disordered" evidence="1">
    <location>
        <begin position="1"/>
        <end position="34"/>
    </location>
</feature>
<dbReference type="Proteomes" id="UP000799753">
    <property type="component" value="Unassembled WGS sequence"/>
</dbReference>
<accession>A0A6A6S810</accession>
<keyword evidence="3" id="KW-1185">Reference proteome</keyword>
<dbReference type="OrthoDB" id="2922289at2759"/>
<evidence type="ECO:0000256" key="1">
    <source>
        <dbReference type="SAM" id="MobiDB-lite"/>
    </source>
</evidence>
<feature type="compositionally biased region" description="Polar residues" evidence="1">
    <location>
        <begin position="20"/>
        <end position="34"/>
    </location>
</feature>
<dbReference type="PANTHER" id="PTHR40788">
    <property type="entry name" value="CLR5 DOMAIN-CONTAINING PROTEIN-RELATED"/>
    <property type="match status" value="1"/>
</dbReference>
<organism evidence="2 3">
    <name type="scientific">Massarina eburnea CBS 473.64</name>
    <dbReference type="NCBI Taxonomy" id="1395130"/>
    <lineage>
        <taxon>Eukaryota</taxon>
        <taxon>Fungi</taxon>
        <taxon>Dikarya</taxon>
        <taxon>Ascomycota</taxon>
        <taxon>Pezizomycotina</taxon>
        <taxon>Dothideomycetes</taxon>
        <taxon>Pleosporomycetidae</taxon>
        <taxon>Pleosporales</taxon>
        <taxon>Massarineae</taxon>
        <taxon>Massarinaceae</taxon>
        <taxon>Massarina</taxon>
    </lineage>
</organism>
<evidence type="ECO:0000313" key="3">
    <source>
        <dbReference type="Proteomes" id="UP000799753"/>
    </source>
</evidence>